<keyword evidence="4" id="KW-1185">Reference proteome</keyword>
<evidence type="ECO:0000313" key="4">
    <source>
        <dbReference type="Proteomes" id="UP001596189"/>
    </source>
</evidence>
<dbReference type="SUPFAM" id="SSF52266">
    <property type="entry name" value="SGNH hydrolase"/>
    <property type="match status" value="1"/>
</dbReference>
<evidence type="ECO:0000256" key="1">
    <source>
        <dbReference type="SAM" id="Phobius"/>
    </source>
</evidence>
<keyword evidence="1" id="KW-1133">Transmembrane helix</keyword>
<dbReference type="PANTHER" id="PTHR37981:SF1">
    <property type="entry name" value="SGNH HYDROLASE-TYPE ESTERASE DOMAIN-CONTAINING PROTEIN"/>
    <property type="match status" value="1"/>
</dbReference>
<dbReference type="EMBL" id="JBHSRD010000004">
    <property type="protein sequence ID" value="MFC6007954.1"/>
    <property type="molecule type" value="Genomic_DNA"/>
</dbReference>
<accession>A0ABW1JFI7</accession>
<dbReference type="EC" id="3.1.-.-" evidence="3"/>
<keyword evidence="1" id="KW-0472">Membrane</keyword>
<protein>
    <submittedName>
        <fullName evidence="3">SGNH/GDSL hydrolase family protein</fullName>
        <ecNumber evidence="3">3.1.-.-</ecNumber>
    </submittedName>
</protein>
<name>A0ABW1JFI7_9ACTN</name>
<comment type="caution">
    <text evidence="3">The sequence shown here is derived from an EMBL/GenBank/DDBJ whole genome shotgun (WGS) entry which is preliminary data.</text>
</comment>
<dbReference type="RefSeq" id="WP_345715356.1">
    <property type="nucleotide sequence ID" value="NZ_BAABFP010000002.1"/>
</dbReference>
<proteinExistence type="predicted"/>
<dbReference type="InterPro" id="IPR036514">
    <property type="entry name" value="SGNH_hydro_sf"/>
</dbReference>
<dbReference type="InterPro" id="IPR037460">
    <property type="entry name" value="SEST-like"/>
</dbReference>
<dbReference type="PANTHER" id="PTHR37981">
    <property type="entry name" value="LIPASE 2"/>
    <property type="match status" value="1"/>
</dbReference>
<dbReference type="Gene3D" id="3.40.50.1110">
    <property type="entry name" value="SGNH hydrolase"/>
    <property type="match status" value="1"/>
</dbReference>
<keyword evidence="1" id="KW-0812">Transmembrane</keyword>
<reference evidence="4" key="1">
    <citation type="journal article" date="2019" name="Int. J. Syst. Evol. Microbiol.">
        <title>The Global Catalogue of Microorganisms (GCM) 10K type strain sequencing project: providing services to taxonomists for standard genome sequencing and annotation.</title>
        <authorList>
            <consortium name="The Broad Institute Genomics Platform"/>
            <consortium name="The Broad Institute Genome Sequencing Center for Infectious Disease"/>
            <person name="Wu L."/>
            <person name="Ma J."/>
        </authorList>
    </citation>
    <scope>NUCLEOTIDE SEQUENCE [LARGE SCALE GENOMIC DNA]</scope>
    <source>
        <strain evidence="4">KACC 14249</strain>
    </source>
</reference>
<organism evidence="3 4">
    <name type="scientific">Angustibacter luteus</name>
    <dbReference type="NCBI Taxonomy" id="658456"/>
    <lineage>
        <taxon>Bacteria</taxon>
        <taxon>Bacillati</taxon>
        <taxon>Actinomycetota</taxon>
        <taxon>Actinomycetes</taxon>
        <taxon>Kineosporiales</taxon>
        <taxon>Kineosporiaceae</taxon>
    </lineage>
</organism>
<gene>
    <name evidence="3" type="ORF">ACFQDO_12535</name>
</gene>
<sequence>MRGTRGWATRRRLGDAGASTIEYAGLVVAICLVVAGLGFTPIAARAAAATSNAFCQVFSQVDCATGTADPSRTPYEQATSGHYVAMGDSFSSGEGAGDYDEPTDRDDRDFADWMDSHLWWPGDREPQYHNGCHRSANAYGSIVAAENDFAGGSSFVACSGAEIHEFTDPNSGQSGEQAQEDGLDDDTSLVTFSIGGNDLGFADILADCVLDGSTCQGKNEATFQQGLVDTKARLIATYRRIHEKAPNARIVVVGYPRLFPADPSDNFRDLLFADSQVWMNEKADQLDTMLADAAREAGVGVEFVDPREAFEGHGLGSSDPWFNDLSVQANGYTPVNPGSFHPNAQGQRALADLVQEQLHHPHG</sequence>
<feature type="domain" description="SGNH hydrolase-type esterase" evidence="2">
    <location>
        <begin position="85"/>
        <end position="349"/>
    </location>
</feature>
<evidence type="ECO:0000313" key="3">
    <source>
        <dbReference type="EMBL" id="MFC6007954.1"/>
    </source>
</evidence>
<keyword evidence="3" id="KW-0378">Hydrolase</keyword>
<dbReference type="InterPro" id="IPR013830">
    <property type="entry name" value="SGNH_hydro"/>
</dbReference>
<dbReference type="CDD" id="cd01823">
    <property type="entry name" value="SEST_like"/>
    <property type="match status" value="1"/>
</dbReference>
<dbReference type="Pfam" id="PF13472">
    <property type="entry name" value="Lipase_GDSL_2"/>
    <property type="match status" value="1"/>
</dbReference>
<dbReference type="GO" id="GO:0016787">
    <property type="term" value="F:hydrolase activity"/>
    <property type="evidence" value="ECO:0007669"/>
    <property type="project" value="UniProtKB-KW"/>
</dbReference>
<evidence type="ECO:0000259" key="2">
    <source>
        <dbReference type="Pfam" id="PF13472"/>
    </source>
</evidence>
<feature type="transmembrane region" description="Helical" evidence="1">
    <location>
        <begin position="21"/>
        <end position="44"/>
    </location>
</feature>
<dbReference type="Proteomes" id="UP001596189">
    <property type="component" value="Unassembled WGS sequence"/>
</dbReference>